<name>A0AAV4EG04_9GAST</name>
<dbReference type="PROSITE" id="PS50405">
    <property type="entry name" value="GST_CTER"/>
    <property type="match status" value="1"/>
</dbReference>
<protein>
    <submittedName>
        <fullName evidence="2">Glutathione S-transferase</fullName>
    </submittedName>
</protein>
<dbReference type="AlphaFoldDB" id="A0AAV4EG04"/>
<keyword evidence="3" id="KW-1185">Reference proteome</keyword>
<dbReference type="InterPro" id="IPR010987">
    <property type="entry name" value="Glutathione-S-Trfase_C-like"/>
</dbReference>
<dbReference type="Gene3D" id="1.20.1050.10">
    <property type="match status" value="2"/>
</dbReference>
<dbReference type="GO" id="GO:0006749">
    <property type="term" value="P:glutathione metabolic process"/>
    <property type="evidence" value="ECO:0007669"/>
    <property type="project" value="TreeGrafter"/>
</dbReference>
<evidence type="ECO:0000313" key="2">
    <source>
        <dbReference type="EMBL" id="GFR59977.1"/>
    </source>
</evidence>
<evidence type="ECO:0000259" key="1">
    <source>
        <dbReference type="PROSITE" id="PS50405"/>
    </source>
</evidence>
<proteinExistence type="predicted"/>
<sequence>MYGKTAMETFKIDEVVCLVNDFIAATVKVMYEKDETRKVTLADIFVYDFMWSMNSRDANILNNFPLLQEHLDKIGSLPQIKAYVDARKPTEA</sequence>
<dbReference type="PANTHER" id="PTHR11571">
    <property type="entry name" value="GLUTATHIONE S-TRANSFERASE"/>
    <property type="match status" value="1"/>
</dbReference>
<organism evidence="2 3">
    <name type="scientific">Elysia marginata</name>
    <dbReference type="NCBI Taxonomy" id="1093978"/>
    <lineage>
        <taxon>Eukaryota</taxon>
        <taxon>Metazoa</taxon>
        <taxon>Spiralia</taxon>
        <taxon>Lophotrochozoa</taxon>
        <taxon>Mollusca</taxon>
        <taxon>Gastropoda</taxon>
        <taxon>Heterobranchia</taxon>
        <taxon>Euthyneura</taxon>
        <taxon>Panpulmonata</taxon>
        <taxon>Sacoglossa</taxon>
        <taxon>Placobranchoidea</taxon>
        <taxon>Plakobranchidae</taxon>
        <taxon>Elysia</taxon>
    </lineage>
</organism>
<gene>
    <name evidence="2" type="ORF">ElyMa_000067200</name>
</gene>
<dbReference type="Pfam" id="PF14497">
    <property type="entry name" value="GST_C_3"/>
    <property type="match status" value="1"/>
</dbReference>
<dbReference type="InterPro" id="IPR004046">
    <property type="entry name" value="GST_C"/>
</dbReference>
<reference evidence="2 3" key="1">
    <citation type="journal article" date="2021" name="Elife">
        <title>Chloroplast acquisition without the gene transfer in kleptoplastic sea slugs, Plakobranchus ocellatus.</title>
        <authorList>
            <person name="Maeda T."/>
            <person name="Takahashi S."/>
            <person name="Yoshida T."/>
            <person name="Shimamura S."/>
            <person name="Takaki Y."/>
            <person name="Nagai Y."/>
            <person name="Toyoda A."/>
            <person name="Suzuki Y."/>
            <person name="Arimoto A."/>
            <person name="Ishii H."/>
            <person name="Satoh N."/>
            <person name="Nishiyama T."/>
            <person name="Hasebe M."/>
            <person name="Maruyama T."/>
            <person name="Minagawa J."/>
            <person name="Obokata J."/>
            <person name="Shigenobu S."/>
        </authorList>
    </citation>
    <scope>NUCLEOTIDE SEQUENCE [LARGE SCALE GENOMIC DNA]</scope>
</reference>
<dbReference type="InterPro" id="IPR050213">
    <property type="entry name" value="GST_superfamily"/>
</dbReference>
<dbReference type="InterPro" id="IPR036282">
    <property type="entry name" value="Glutathione-S-Trfase_C_sf"/>
</dbReference>
<feature type="domain" description="GST C-terminal" evidence="1">
    <location>
        <begin position="1"/>
        <end position="92"/>
    </location>
</feature>
<dbReference type="SUPFAM" id="SSF47616">
    <property type="entry name" value="GST C-terminal domain-like"/>
    <property type="match status" value="1"/>
</dbReference>
<accession>A0AAV4EG04</accession>
<evidence type="ECO:0000313" key="3">
    <source>
        <dbReference type="Proteomes" id="UP000762676"/>
    </source>
</evidence>
<dbReference type="GO" id="GO:0004364">
    <property type="term" value="F:glutathione transferase activity"/>
    <property type="evidence" value="ECO:0007669"/>
    <property type="project" value="TreeGrafter"/>
</dbReference>
<dbReference type="PANTHER" id="PTHR11571:SF150">
    <property type="entry name" value="GLUTATHIONE S-TRANSFERASE"/>
    <property type="match status" value="1"/>
</dbReference>
<dbReference type="Proteomes" id="UP000762676">
    <property type="component" value="Unassembled WGS sequence"/>
</dbReference>
<dbReference type="EMBL" id="BMAT01000121">
    <property type="protein sequence ID" value="GFR59977.1"/>
    <property type="molecule type" value="Genomic_DNA"/>
</dbReference>
<comment type="caution">
    <text evidence="2">The sequence shown here is derived from an EMBL/GenBank/DDBJ whole genome shotgun (WGS) entry which is preliminary data.</text>
</comment>